<evidence type="ECO:0000313" key="3">
    <source>
        <dbReference type="Proteomes" id="UP001346869"/>
    </source>
</evidence>
<dbReference type="EMBL" id="JAUZQC010000010">
    <property type="protein sequence ID" value="KAK5864755.1"/>
    <property type="molecule type" value="Genomic_DNA"/>
</dbReference>
<keyword evidence="3" id="KW-1185">Reference proteome</keyword>
<accession>A0AAN7XMD3</accession>
<sequence length="87" mass="9717">MQQQQNAGQEKGSTATQRGSSNRDEPQQAFDQPEEHLEETQEQPKSPEQQTAEQPQSFGREKDISILKDSKRESFCLVAGSCGCFAE</sequence>
<dbReference type="Proteomes" id="UP001346869">
    <property type="component" value="Unassembled WGS sequence"/>
</dbReference>
<reference evidence="2 3" key="1">
    <citation type="journal article" date="2023" name="Genes (Basel)">
        <title>Chromosome-Level Genome Assembly and Circadian Gene Repertoire of the Patagonia Blennie Eleginops maclovinus-The Closest Ancestral Proxy of Antarctic Cryonotothenioids.</title>
        <authorList>
            <person name="Cheng C.C."/>
            <person name="Rivera-Colon A.G."/>
            <person name="Minhas B.F."/>
            <person name="Wilson L."/>
            <person name="Rayamajhi N."/>
            <person name="Vargas-Chacoff L."/>
            <person name="Catchen J.M."/>
        </authorList>
    </citation>
    <scope>NUCLEOTIDE SEQUENCE [LARGE SCALE GENOMIC DNA]</scope>
    <source>
        <strain evidence="2">JMC-PN-2008</strain>
    </source>
</reference>
<reference evidence="2 3" key="2">
    <citation type="journal article" date="2023" name="Mol. Biol. Evol.">
        <title>Genomics of Secondarily Temperate Adaptation in the Only Non-Antarctic Icefish.</title>
        <authorList>
            <person name="Rivera-Colon A.G."/>
            <person name="Rayamajhi N."/>
            <person name="Minhas B.F."/>
            <person name="Madrigal G."/>
            <person name="Bilyk K.T."/>
            <person name="Yoon V."/>
            <person name="Hune M."/>
            <person name="Gregory S."/>
            <person name="Cheng C.H.C."/>
            <person name="Catchen J.M."/>
        </authorList>
    </citation>
    <scope>NUCLEOTIDE SEQUENCE [LARGE SCALE GENOMIC DNA]</scope>
    <source>
        <strain evidence="2">JMC-PN-2008</strain>
    </source>
</reference>
<evidence type="ECO:0000313" key="2">
    <source>
        <dbReference type="EMBL" id="KAK5864755.1"/>
    </source>
</evidence>
<protein>
    <submittedName>
        <fullName evidence="2">Uncharacterized protein</fullName>
    </submittedName>
</protein>
<gene>
    <name evidence="2" type="ORF">PBY51_015970</name>
</gene>
<organism evidence="2 3">
    <name type="scientific">Eleginops maclovinus</name>
    <name type="common">Patagonian blennie</name>
    <name type="synonym">Eleginus maclovinus</name>
    <dbReference type="NCBI Taxonomy" id="56733"/>
    <lineage>
        <taxon>Eukaryota</taxon>
        <taxon>Metazoa</taxon>
        <taxon>Chordata</taxon>
        <taxon>Craniata</taxon>
        <taxon>Vertebrata</taxon>
        <taxon>Euteleostomi</taxon>
        <taxon>Actinopterygii</taxon>
        <taxon>Neopterygii</taxon>
        <taxon>Teleostei</taxon>
        <taxon>Neoteleostei</taxon>
        <taxon>Acanthomorphata</taxon>
        <taxon>Eupercaria</taxon>
        <taxon>Perciformes</taxon>
        <taxon>Notothenioidei</taxon>
        <taxon>Eleginopidae</taxon>
        <taxon>Eleginops</taxon>
    </lineage>
</organism>
<feature type="compositionally biased region" description="Basic and acidic residues" evidence="1">
    <location>
        <begin position="59"/>
        <end position="70"/>
    </location>
</feature>
<comment type="caution">
    <text evidence="2">The sequence shown here is derived from an EMBL/GenBank/DDBJ whole genome shotgun (WGS) entry which is preliminary data.</text>
</comment>
<feature type="region of interest" description="Disordered" evidence="1">
    <location>
        <begin position="1"/>
        <end position="70"/>
    </location>
</feature>
<feature type="compositionally biased region" description="Polar residues" evidence="1">
    <location>
        <begin position="43"/>
        <end position="57"/>
    </location>
</feature>
<proteinExistence type="predicted"/>
<feature type="compositionally biased region" description="Polar residues" evidence="1">
    <location>
        <begin position="1"/>
        <end position="20"/>
    </location>
</feature>
<evidence type="ECO:0000256" key="1">
    <source>
        <dbReference type="SAM" id="MobiDB-lite"/>
    </source>
</evidence>
<dbReference type="AlphaFoldDB" id="A0AAN7XMD3"/>
<name>A0AAN7XMD3_ELEMC</name>